<feature type="chain" id="PRO_5013329178" description="Murein L,D-transpeptidase catalytic domain family protein" evidence="1">
    <location>
        <begin position="28"/>
        <end position="253"/>
    </location>
</feature>
<keyword evidence="3" id="KW-1185">Reference proteome</keyword>
<dbReference type="AlphaFoldDB" id="A0A266QC35"/>
<evidence type="ECO:0000313" key="2">
    <source>
        <dbReference type="EMBL" id="OZY86899.1"/>
    </source>
</evidence>
<protein>
    <recommendedName>
        <fullName evidence="4">Murein L,D-transpeptidase catalytic domain family protein</fullName>
    </recommendedName>
</protein>
<dbReference type="PANTHER" id="PTHR38477">
    <property type="entry name" value="HYPOTHETICAL EXPORTED PROTEIN"/>
    <property type="match status" value="1"/>
</dbReference>
<sequence>MSMLYSFFKALSFSAGLLALCCASAFANQDRTQNPFMHPAFGKDPSFLNLVDRLTRAAPAANPQVINMALTALDCAIKNGMEPARNLTLIDYSLASTQKRLWVFDLINGKLLFHELVAHGKNTGENFARHFSNTYGSLQTSLGLFRTKETYMGANGYSLRMEGLEEGFNDKAMERAIVFHGAPYVDLKLAQKLGHLGRSYGCPAVRNGIARKVIDTIKGDQFLFSYYPDKHWLASSKFLNCSGREQLAQQDFR</sequence>
<dbReference type="PANTHER" id="PTHR38477:SF1">
    <property type="entry name" value="MUREIN L,D-TRANSPEPTIDASE CATALYTIC DOMAIN FAMILY PROTEIN"/>
    <property type="match status" value="1"/>
</dbReference>
<evidence type="ECO:0000256" key="1">
    <source>
        <dbReference type="SAM" id="SignalP"/>
    </source>
</evidence>
<reference evidence="3" key="1">
    <citation type="submission" date="2017-05" db="EMBL/GenBank/DDBJ databases">
        <authorList>
            <person name="Barney B.M."/>
        </authorList>
    </citation>
    <scope>NUCLEOTIDE SEQUENCE [LARGE SCALE GENOMIC DNA]</scope>
    <source>
        <strain evidence="3">PSBB022</strain>
    </source>
</reference>
<proteinExistence type="predicted"/>
<dbReference type="Pfam" id="PF13645">
    <property type="entry name" value="YkuD_2"/>
    <property type="match status" value="1"/>
</dbReference>
<name>A0A266QC35_9GAMM</name>
<accession>A0A266QC35</accession>
<dbReference type="EMBL" id="NHNI01000001">
    <property type="protein sequence ID" value="OZY86899.1"/>
    <property type="molecule type" value="Genomic_DNA"/>
</dbReference>
<organism evidence="2 3">
    <name type="scientific">Cellvibrio mixtus</name>
    <dbReference type="NCBI Taxonomy" id="39650"/>
    <lineage>
        <taxon>Bacteria</taxon>
        <taxon>Pseudomonadati</taxon>
        <taxon>Pseudomonadota</taxon>
        <taxon>Gammaproteobacteria</taxon>
        <taxon>Cellvibrionales</taxon>
        <taxon>Cellvibrionaceae</taxon>
        <taxon>Cellvibrio</taxon>
    </lineage>
</organism>
<gene>
    <name evidence="2" type="ORF">CBP51_07875</name>
</gene>
<evidence type="ECO:0000313" key="3">
    <source>
        <dbReference type="Proteomes" id="UP000216101"/>
    </source>
</evidence>
<evidence type="ECO:0008006" key="4">
    <source>
        <dbReference type="Google" id="ProtNLM"/>
    </source>
</evidence>
<dbReference type="Proteomes" id="UP000216101">
    <property type="component" value="Unassembled WGS sequence"/>
</dbReference>
<dbReference type="InterPro" id="IPR032676">
    <property type="entry name" value="YkuD_2"/>
</dbReference>
<feature type="signal peptide" evidence="1">
    <location>
        <begin position="1"/>
        <end position="27"/>
    </location>
</feature>
<keyword evidence="1" id="KW-0732">Signal</keyword>
<comment type="caution">
    <text evidence="2">The sequence shown here is derived from an EMBL/GenBank/DDBJ whole genome shotgun (WGS) entry which is preliminary data.</text>
</comment>